<dbReference type="AlphaFoldDB" id="A0A7W7S027"/>
<comment type="caution">
    <text evidence="1">The sequence shown here is derived from an EMBL/GenBank/DDBJ whole genome shotgun (WGS) entry which is preliminary data.</text>
</comment>
<sequence length="94" mass="10465">MPDPKPYLTYGVRDDVDLQQSPPYQAFMAWCADNDIPEETGKLVTVWNEDPIRAVLDVYVLDELGGRTVDENGDYITTPVTYTASTLPPIQNGS</sequence>
<reference evidence="1 2" key="1">
    <citation type="submission" date="2020-08" db="EMBL/GenBank/DDBJ databases">
        <title>Sequencing the genomes of 1000 actinobacteria strains.</title>
        <authorList>
            <person name="Klenk H.-P."/>
        </authorList>
    </citation>
    <scope>NUCLEOTIDE SEQUENCE [LARGE SCALE GENOMIC DNA]</scope>
    <source>
        <strain evidence="1 2">DSM 43023</strain>
    </source>
</reference>
<evidence type="ECO:0000313" key="1">
    <source>
        <dbReference type="EMBL" id="MBB4940748.1"/>
    </source>
</evidence>
<accession>A0A7W7S027</accession>
<gene>
    <name evidence="1" type="ORF">FHR32_005125</name>
</gene>
<evidence type="ECO:0000313" key="2">
    <source>
        <dbReference type="Proteomes" id="UP000534286"/>
    </source>
</evidence>
<dbReference type="Proteomes" id="UP000534286">
    <property type="component" value="Unassembled WGS sequence"/>
</dbReference>
<proteinExistence type="predicted"/>
<protein>
    <submittedName>
        <fullName evidence="1">Uncharacterized protein</fullName>
    </submittedName>
</protein>
<name>A0A7W7S027_9ACTN</name>
<keyword evidence="2" id="KW-1185">Reference proteome</keyword>
<dbReference type="EMBL" id="JACHJU010000002">
    <property type="protein sequence ID" value="MBB4940748.1"/>
    <property type="molecule type" value="Genomic_DNA"/>
</dbReference>
<dbReference type="RefSeq" id="WP_184756912.1">
    <property type="nucleotide sequence ID" value="NZ_BAABEK010000005.1"/>
</dbReference>
<organism evidence="1 2">
    <name type="scientific">Streptosporangium album</name>
    <dbReference type="NCBI Taxonomy" id="47479"/>
    <lineage>
        <taxon>Bacteria</taxon>
        <taxon>Bacillati</taxon>
        <taxon>Actinomycetota</taxon>
        <taxon>Actinomycetes</taxon>
        <taxon>Streptosporangiales</taxon>
        <taxon>Streptosporangiaceae</taxon>
        <taxon>Streptosporangium</taxon>
    </lineage>
</organism>